<dbReference type="eggNOG" id="COG4833">
    <property type="taxonomic scope" value="Bacteria"/>
</dbReference>
<dbReference type="PANTHER" id="PTHR47791">
    <property type="entry name" value="MEIOTICALLY UP-REGULATED GENE 191 PROTEIN"/>
    <property type="match status" value="1"/>
</dbReference>
<organism evidence="1 2">
    <name type="scientific">Bifidobacterium scardovii</name>
    <dbReference type="NCBI Taxonomy" id="158787"/>
    <lineage>
        <taxon>Bacteria</taxon>
        <taxon>Bacillati</taxon>
        <taxon>Actinomycetota</taxon>
        <taxon>Actinomycetes</taxon>
        <taxon>Bifidobacteriales</taxon>
        <taxon>Bifidobacteriaceae</taxon>
        <taxon>Bifidobacterium</taxon>
    </lineage>
</organism>
<dbReference type="Gene3D" id="1.50.10.20">
    <property type="match status" value="1"/>
</dbReference>
<comment type="caution">
    <text evidence="1">The sequence shown here is derived from an EMBL/GenBank/DDBJ whole genome shotgun (WGS) entry which is preliminary data.</text>
</comment>
<keyword evidence="1" id="KW-0378">Hydrolase</keyword>
<dbReference type="GO" id="GO:0016787">
    <property type="term" value="F:hydrolase activity"/>
    <property type="evidence" value="ECO:0007669"/>
    <property type="project" value="UniProtKB-KW"/>
</dbReference>
<dbReference type="PIRSF" id="PIRSF021505">
    <property type="entry name" value="O_gly_hdrol"/>
    <property type="match status" value="1"/>
</dbReference>
<evidence type="ECO:0000313" key="2">
    <source>
        <dbReference type="Proteomes" id="UP000029033"/>
    </source>
</evidence>
<dbReference type="EMBL" id="JGZO01000034">
    <property type="protein sequence ID" value="KFI90095.1"/>
    <property type="molecule type" value="Genomic_DNA"/>
</dbReference>
<dbReference type="Pfam" id="PF03663">
    <property type="entry name" value="Glyco_hydro_76"/>
    <property type="match status" value="1"/>
</dbReference>
<dbReference type="InterPro" id="IPR008928">
    <property type="entry name" value="6-hairpin_glycosidase_sf"/>
</dbReference>
<sequence length="363" mass="41000">MNETSVAGIWPMHADLLQNSVGLLYGAPWPQYLHNVYPFKCADDDKTFNYWWLAHLIDCRVDAYGRCGDAMRLNQAKETWRNILDRNGDSLFNDYFDDMLWFALATLRMWEACGEQKYLSSSIDIWNHVIEHGWNDDMGESLAWRKQQLYYKNTPANGPLAILGARLYRITGESSYLERAWTAFRWIERTLRTDDGFIEDGINRLGDGKVDSQWRFTYNQGLYIGAAVELYTATNGDELSLLNEAMRTALVAIASLSNGTVFRDEGEGGDEGLFKGVYYRYVGLLIESVDTLVQPAPSLIDGRARIVDFIQRSTDEMWRNASTMPSGAVLVGNNWSAPASGRVHYSTMLSAVMAAELRAGLGV</sequence>
<dbReference type="InterPro" id="IPR014512">
    <property type="entry name" value="O_gly_hydro"/>
</dbReference>
<accession>A0A087D3J5</accession>
<gene>
    <name evidence="1" type="ORF">BSCA_0432</name>
</gene>
<evidence type="ECO:0000313" key="1">
    <source>
        <dbReference type="EMBL" id="KFI90095.1"/>
    </source>
</evidence>
<dbReference type="SUPFAM" id="SSF48208">
    <property type="entry name" value="Six-hairpin glycosidases"/>
    <property type="match status" value="1"/>
</dbReference>
<dbReference type="GeneID" id="85167066"/>
<name>A0A087D3J5_9BIFI</name>
<dbReference type="STRING" id="158787.BSCA_0432"/>
<dbReference type="Proteomes" id="UP000029033">
    <property type="component" value="Unassembled WGS sequence"/>
</dbReference>
<dbReference type="OrthoDB" id="2505409at2"/>
<dbReference type="RefSeq" id="WP_081893127.1">
    <property type="nucleotide sequence ID" value="NZ_CAUPKV010000008.1"/>
</dbReference>
<dbReference type="GO" id="GO:0005975">
    <property type="term" value="P:carbohydrate metabolic process"/>
    <property type="evidence" value="ECO:0007669"/>
    <property type="project" value="InterPro"/>
</dbReference>
<dbReference type="InterPro" id="IPR053169">
    <property type="entry name" value="MUG_Protein"/>
</dbReference>
<dbReference type="AlphaFoldDB" id="A0A087D3J5"/>
<proteinExistence type="predicted"/>
<dbReference type="InterPro" id="IPR005198">
    <property type="entry name" value="Glyco_hydro_76"/>
</dbReference>
<protein>
    <submittedName>
        <fullName evidence="1">Glycoside hydrolase family protein</fullName>
    </submittedName>
</protein>
<reference evidence="1 2" key="1">
    <citation type="submission" date="2014-03" db="EMBL/GenBank/DDBJ databases">
        <title>Genomics of Bifidobacteria.</title>
        <authorList>
            <person name="Ventura M."/>
            <person name="Milani C."/>
            <person name="Lugli G.A."/>
        </authorList>
    </citation>
    <scope>NUCLEOTIDE SEQUENCE [LARGE SCALE GENOMIC DNA]</scope>
    <source>
        <strain evidence="1 2">LMG 21589</strain>
    </source>
</reference>
<dbReference type="PANTHER" id="PTHR47791:SF3">
    <property type="entry name" value="MEIOTICALLY UP-REGULATED GENE 191 PROTEIN"/>
    <property type="match status" value="1"/>
</dbReference>
<keyword evidence="2" id="KW-1185">Reference proteome</keyword>